<protein>
    <submittedName>
        <fullName evidence="2">N-acetyltransferase</fullName>
    </submittedName>
</protein>
<gene>
    <name evidence="2" type="ORF">DL238_11575</name>
</gene>
<dbReference type="RefSeq" id="WP_115492403.1">
    <property type="nucleotide sequence ID" value="NZ_JACHWW010000001.1"/>
</dbReference>
<feature type="domain" description="N-acetyltransferase" evidence="1">
    <location>
        <begin position="123"/>
        <end position="199"/>
    </location>
</feature>
<dbReference type="Proteomes" id="UP000254101">
    <property type="component" value="Unassembled WGS sequence"/>
</dbReference>
<proteinExistence type="predicted"/>
<dbReference type="Pfam" id="PF13508">
    <property type="entry name" value="Acetyltransf_7"/>
    <property type="match status" value="1"/>
</dbReference>
<dbReference type="InterPro" id="IPR000182">
    <property type="entry name" value="GNAT_dom"/>
</dbReference>
<dbReference type="GO" id="GO:0016747">
    <property type="term" value="F:acyltransferase activity, transferring groups other than amino-acyl groups"/>
    <property type="evidence" value="ECO:0007669"/>
    <property type="project" value="InterPro"/>
</dbReference>
<evidence type="ECO:0000259" key="1">
    <source>
        <dbReference type="Pfam" id="PF13508"/>
    </source>
</evidence>
<keyword evidence="3" id="KW-1185">Reference proteome</keyword>
<evidence type="ECO:0000313" key="2">
    <source>
        <dbReference type="EMBL" id="RDS78179.1"/>
    </source>
</evidence>
<dbReference type="OrthoDB" id="4966223at2"/>
<dbReference type="EMBL" id="QRBB01000001">
    <property type="protein sequence ID" value="RDS78179.1"/>
    <property type="molecule type" value="Genomic_DNA"/>
</dbReference>
<name>A0A395LNF1_9SPHN</name>
<comment type="caution">
    <text evidence="2">The sequence shown here is derived from an EMBL/GenBank/DDBJ whole genome shotgun (WGS) entry which is preliminary data.</text>
</comment>
<accession>A0A395LNF1</accession>
<dbReference type="Gene3D" id="3.40.630.30">
    <property type="match status" value="1"/>
</dbReference>
<sequence>MGAGGISPDLLRAWLAGRSLARQLPSPVAAGSGFRVETDSEAELRRWVFPAGDPDIARLARIIANPREPIKACILATDLAGFLPSQWDVQASGYFMRFCDRPAAAPVPDGFVARVEDRGAAGMVEITDEAGELAARGFWGQDSDAFVYDRIVVEPGFRRCGLGRGLMGLIGQHWRDDTTPQLLVATAEGRLLYHSLGWEVLSPYSTAFWRPVKERAR</sequence>
<keyword evidence="2" id="KW-0808">Transferase</keyword>
<organism evidence="2 3">
    <name type="scientific">Alteriqipengyuania lutimaris</name>
    <dbReference type="NCBI Taxonomy" id="1538146"/>
    <lineage>
        <taxon>Bacteria</taxon>
        <taxon>Pseudomonadati</taxon>
        <taxon>Pseudomonadota</taxon>
        <taxon>Alphaproteobacteria</taxon>
        <taxon>Sphingomonadales</taxon>
        <taxon>Erythrobacteraceae</taxon>
        <taxon>Alteriqipengyuania</taxon>
    </lineage>
</organism>
<dbReference type="SUPFAM" id="SSF55729">
    <property type="entry name" value="Acyl-CoA N-acyltransferases (Nat)"/>
    <property type="match status" value="1"/>
</dbReference>
<reference evidence="2 3" key="1">
    <citation type="submission" date="2018-07" db="EMBL/GenBank/DDBJ databases">
        <title>Erythrobacter nanhaiensis sp. nov., a novel member of the genus Erythrobacter isolated from the South China Sea.</title>
        <authorList>
            <person name="Chen X."/>
            <person name="Liu J."/>
        </authorList>
    </citation>
    <scope>NUCLEOTIDE SEQUENCE [LARGE SCALE GENOMIC DNA]</scope>
    <source>
        <strain evidence="2 3">S-5</strain>
    </source>
</reference>
<evidence type="ECO:0000313" key="3">
    <source>
        <dbReference type="Proteomes" id="UP000254101"/>
    </source>
</evidence>
<dbReference type="AlphaFoldDB" id="A0A395LNF1"/>
<dbReference type="InterPro" id="IPR016181">
    <property type="entry name" value="Acyl_CoA_acyltransferase"/>
</dbReference>